<protein>
    <recommendedName>
        <fullName evidence="4">TNFR-Cys domain-containing protein</fullName>
    </recommendedName>
</protein>
<dbReference type="GO" id="GO:0004623">
    <property type="term" value="F:phospholipase A2 activity"/>
    <property type="evidence" value="ECO:0007669"/>
    <property type="project" value="InterPro"/>
</dbReference>
<dbReference type="SUPFAM" id="SSF48619">
    <property type="entry name" value="Phospholipase A2, PLA2"/>
    <property type="match status" value="1"/>
</dbReference>
<dbReference type="RefSeq" id="XP_033601486.1">
    <property type="nucleotide sequence ID" value="XM_033748133.1"/>
</dbReference>
<dbReference type="Gene3D" id="1.20.90.10">
    <property type="entry name" value="Phospholipase A2 domain"/>
    <property type="match status" value="1"/>
</dbReference>
<accession>A0A6A6W903</accession>
<name>A0A6A6W903_9PEZI</name>
<dbReference type="GO" id="GO:0006644">
    <property type="term" value="P:phospholipid metabolic process"/>
    <property type="evidence" value="ECO:0007669"/>
    <property type="project" value="InterPro"/>
</dbReference>
<keyword evidence="3" id="KW-1185">Reference proteome</keyword>
<reference evidence="2" key="1">
    <citation type="journal article" date="2020" name="Stud. Mycol.">
        <title>101 Dothideomycetes genomes: a test case for predicting lifestyles and emergence of pathogens.</title>
        <authorList>
            <person name="Haridas S."/>
            <person name="Albert R."/>
            <person name="Binder M."/>
            <person name="Bloem J."/>
            <person name="Labutti K."/>
            <person name="Salamov A."/>
            <person name="Andreopoulos B."/>
            <person name="Baker S."/>
            <person name="Barry K."/>
            <person name="Bills G."/>
            <person name="Bluhm B."/>
            <person name="Cannon C."/>
            <person name="Castanera R."/>
            <person name="Culley D."/>
            <person name="Daum C."/>
            <person name="Ezra D."/>
            <person name="Gonzalez J."/>
            <person name="Henrissat B."/>
            <person name="Kuo A."/>
            <person name="Liang C."/>
            <person name="Lipzen A."/>
            <person name="Lutzoni F."/>
            <person name="Magnuson J."/>
            <person name="Mondo S."/>
            <person name="Nolan M."/>
            <person name="Ohm R."/>
            <person name="Pangilinan J."/>
            <person name="Park H.-J."/>
            <person name="Ramirez L."/>
            <person name="Alfaro M."/>
            <person name="Sun H."/>
            <person name="Tritt A."/>
            <person name="Yoshinaga Y."/>
            <person name="Zwiers L.-H."/>
            <person name="Turgeon B."/>
            <person name="Goodwin S."/>
            <person name="Spatafora J."/>
            <person name="Crous P."/>
            <person name="Grigoriev I."/>
        </authorList>
    </citation>
    <scope>NUCLEOTIDE SEQUENCE</scope>
    <source>
        <strain evidence="2">CBS 121739</strain>
    </source>
</reference>
<organism evidence="2 3">
    <name type="scientific">Pseudovirgaria hyperparasitica</name>
    <dbReference type="NCBI Taxonomy" id="470096"/>
    <lineage>
        <taxon>Eukaryota</taxon>
        <taxon>Fungi</taxon>
        <taxon>Dikarya</taxon>
        <taxon>Ascomycota</taxon>
        <taxon>Pezizomycotina</taxon>
        <taxon>Dothideomycetes</taxon>
        <taxon>Dothideomycetes incertae sedis</taxon>
        <taxon>Acrospermales</taxon>
        <taxon>Acrospermaceae</taxon>
        <taxon>Pseudovirgaria</taxon>
    </lineage>
</organism>
<dbReference type="OrthoDB" id="3935740at2759"/>
<feature type="region of interest" description="Disordered" evidence="1">
    <location>
        <begin position="202"/>
        <end position="223"/>
    </location>
</feature>
<proteinExistence type="predicted"/>
<evidence type="ECO:0000256" key="1">
    <source>
        <dbReference type="SAM" id="MobiDB-lite"/>
    </source>
</evidence>
<dbReference type="EMBL" id="ML996570">
    <property type="protein sequence ID" value="KAF2759035.1"/>
    <property type="molecule type" value="Genomic_DNA"/>
</dbReference>
<sequence>MSGPAYTYSFEDYALSSVSVMGSSPLSEGLAGPTNLPDLPCVLDASKGAASKFKLLSPAGLPIVSRDTSIGPFPSPSSQAEANALGPAEDLVLSTFYFSTPENGPGYVYDLVLSGSPPKYVGKVSDGSVVLLDSSTGLNGAEFGDQQVITSTFSVDCKGRIIVSNLNGNTFTWKITGGATTMTLDGADGSSQHMLALPVATKPSNRRHRRQSQASSGVAPRCPSTPANLFSKAKPGAGANINGCGASNGFDTAPPSEYNFQSCCNSHDSCYENCEQTTFEQCNTSFQSCMKDQACASLNSWDKYDSYLACTQLADYTYSVVSSDTGRQEFYEESNRQCACFCSNTQGLCRQTDNSYQCTDLFATDSNNCGACGRTCPAKTRCSAGSCVCAHDQCGTQCVDFQTHPSNCGSCGTVCASGYCLNGMCATPPTSPTACVPGEAFANGQFTTDFSGWTTSRAVPAPAGVVPIGRAADSAASDGYSLSFNPTAVYQTASTELRVCAGLSYEVSFQVRTENDSFGGCNIWVQVAGNRQIWRDTTRPTSNVFRSVGPLGTGSFTDKTAGVRVSGMDLYVPFMVVLQCQGQGGGSVRFDGFSAVAYSS</sequence>
<evidence type="ECO:0008006" key="4">
    <source>
        <dbReference type="Google" id="ProtNLM"/>
    </source>
</evidence>
<dbReference type="AlphaFoldDB" id="A0A6A6W903"/>
<dbReference type="GeneID" id="54489187"/>
<dbReference type="Proteomes" id="UP000799437">
    <property type="component" value="Unassembled WGS sequence"/>
</dbReference>
<dbReference type="Gene3D" id="2.60.120.260">
    <property type="entry name" value="Galactose-binding domain-like"/>
    <property type="match status" value="1"/>
</dbReference>
<evidence type="ECO:0000313" key="2">
    <source>
        <dbReference type="EMBL" id="KAF2759035.1"/>
    </source>
</evidence>
<dbReference type="InterPro" id="IPR036444">
    <property type="entry name" value="PLipase_A2_dom_sf"/>
</dbReference>
<gene>
    <name evidence="2" type="ORF">EJ05DRAFT_509904</name>
</gene>
<evidence type="ECO:0000313" key="3">
    <source>
        <dbReference type="Proteomes" id="UP000799437"/>
    </source>
</evidence>
<dbReference type="GO" id="GO:0050482">
    <property type="term" value="P:arachidonate secretion"/>
    <property type="evidence" value="ECO:0007669"/>
    <property type="project" value="InterPro"/>
</dbReference>